<protein>
    <submittedName>
        <fullName evidence="1">Uncharacterized protein CAWG_04269, mitochondrial</fullName>
    </submittedName>
</protein>
<evidence type="ECO:0000313" key="2">
    <source>
        <dbReference type="Proteomes" id="UP001152531"/>
    </source>
</evidence>
<evidence type="ECO:0000313" key="1">
    <source>
        <dbReference type="EMBL" id="CAH6719385.1"/>
    </source>
</evidence>
<comment type="caution">
    <text evidence="1">The sequence shown here is derived from an EMBL/GenBank/DDBJ whole genome shotgun (WGS) entry which is preliminary data.</text>
</comment>
<organism evidence="1 2">
    <name type="scientific">[Candida] jaroonii</name>
    <dbReference type="NCBI Taxonomy" id="467808"/>
    <lineage>
        <taxon>Eukaryota</taxon>
        <taxon>Fungi</taxon>
        <taxon>Dikarya</taxon>
        <taxon>Ascomycota</taxon>
        <taxon>Saccharomycotina</taxon>
        <taxon>Pichiomycetes</taxon>
        <taxon>Debaryomycetaceae</taxon>
        <taxon>Yamadazyma</taxon>
    </lineage>
</organism>
<gene>
    <name evidence="1" type="ORF">CLIB1444_02S07338</name>
</gene>
<sequence>MFRRISRITLPVVAGGLAFGLFPFRKSQFNPSQMSHNEEIAQSIRNTDLYKRLTDDPEFSKMDTDKQFPQQHLRNYVSSGLLFGKDLFETKPVIFFNKTSGEFFAFHHIGKKLVSDDGKIHNGITATLLDEGLCAAGFPFLPSRKGVTAKLSINFENQVTPNSIVAVKANVVEHKGRKVVINGSLESLDNNPTTIATANCILVEPKWFRYFSWFQFI</sequence>
<dbReference type="Proteomes" id="UP001152531">
    <property type="component" value="Unassembled WGS sequence"/>
</dbReference>
<proteinExistence type="predicted"/>
<name>A0ACA9Y4R9_9ASCO</name>
<keyword evidence="2" id="KW-1185">Reference proteome</keyword>
<accession>A0ACA9Y4R9</accession>
<reference evidence="1" key="1">
    <citation type="submission" date="2022-06" db="EMBL/GenBank/DDBJ databases">
        <authorList>
            <person name="Legras J.-L."/>
            <person name="Devillers H."/>
            <person name="Grondin C."/>
        </authorList>
    </citation>
    <scope>NUCLEOTIDE SEQUENCE</scope>
    <source>
        <strain evidence="1">CLIB 1444</strain>
    </source>
</reference>
<dbReference type="EMBL" id="CALSDN010000002">
    <property type="protein sequence ID" value="CAH6719385.1"/>
    <property type="molecule type" value="Genomic_DNA"/>
</dbReference>